<protein>
    <submittedName>
        <fullName evidence="7">Cobalt transport protein</fullName>
    </submittedName>
</protein>
<comment type="subcellular location">
    <subcellularLocation>
        <location evidence="1">Membrane</location>
        <topology evidence="1">Multi-pass membrane protein</topology>
    </subcellularLocation>
</comment>
<dbReference type="Proteomes" id="UP000000692">
    <property type="component" value="Chromosome"/>
</dbReference>
<evidence type="ECO:0000256" key="2">
    <source>
        <dbReference type="ARBA" id="ARBA00008564"/>
    </source>
</evidence>
<dbReference type="eggNOG" id="COG0619">
    <property type="taxonomic scope" value="Bacteria"/>
</dbReference>
<proteinExistence type="inferred from homology"/>
<feature type="transmembrane region" description="Helical" evidence="6">
    <location>
        <begin position="20"/>
        <end position="53"/>
    </location>
</feature>
<evidence type="ECO:0000256" key="3">
    <source>
        <dbReference type="ARBA" id="ARBA00022692"/>
    </source>
</evidence>
<dbReference type="AlphaFoldDB" id="F9Y3D1"/>
<evidence type="ECO:0000256" key="4">
    <source>
        <dbReference type="ARBA" id="ARBA00022989"/>
    </source>
</evidence>
<evidence type="ECO:0000256" key="6">
    <source>
        <dbReference type="SAM" id="Phobius"/>
    </source>
</evidence>
<reference evidence="7 8" key="1">
    <citation type="journal article" date="2011" name="J. Bacteriol.">
        <title>Complete genome sequence of the industrial strain Ketogulonicigenium vulgare WSH-001.</title>
        <authorList>
            <person name="Liu L."/>
            <person name="Li Y."/>
            <person name="Zhang J."/>
            <person name="Zhou Z."/>
            <person name="Liu J."/>
            <person name="Li X."/>
            <person name="Zhou J."/>
            <person name="Du G."/>
            <person name="Wang L."/>
            <person name="Chen J."/>
        </authorList>
    </citation>
    <scope>NUCLEOTIDE SEQUENCE [LARGE SCALE GENOMIC DNA]</scope>
    <source>
        <strain evidence="7 8">WSH-001</strain>
    </source>
</reference>
<dbReference type="GO" id="GO:0005886">
    <property type="term" value="C:plasma membrane"/>
    <property type="evidence" value="ECO:0007669"/>
    <property type="project" value="UniProtKB-ARBA"/>
</dbReference>
<evidence type="ECO:0000256" key="5">
    <source>
        <dbReference type="ARBA" id="ARBA00023136"/>
    </source>
</evidence>
<dbReference type="PATRIC" id="fig|759362.5.peg.558"/>
<dbReference type="CDD" id="cd16914">
    <property type="entry name" value="EcfT"/>
    <property type="match status" value="1"/>
</dbReference>
<dbReference type="Pfam" id="PF02361">
    <property type="entry name" value="CbiQ"/>
    <property type="match status" value="1"/>
</dbReference>
<dbReference type="KEGG" id="kvl:KVU_0533"/>
<dbReference type="RefSeq" id="WP_014537574.1">
    <property type="nucleotide sequence ID" value="NC_017384.1"/>
</dbReference>
<dbReference type="EMBL" id="CP002018">
    <property type="protein sequence ID" value="AEM40372.1"/>
    <property type="molecule type" value="Genomic_DNA"/>
</dbReference>
<comment type="similarity">
    <text evidence="2">Belongs to the CbiQ family.</text>
</comment>
<accession>F9Y3D1</accession>
<sequence>MLSLTTEVPTPFHRLPAALKLTALAVFMVVVMLAFSPLTLAIAAIAVLILHMIGGLALMRQAMRLLRPIWIFVVVIVVWHAVFGTLTSGLLIAGRIITLVAAANLVTMTTPLQEMMRVIAGLLRRIGVPAGLRSQIATAAALVISFVPQLSARAGQMRMAWRARSTKRAGWRLALPLALSAIDAADQVGEALRARGAIDSDSRDQT</sequence>
<dbReference type="InterPro" id="IPR003339">
    <property type="entry name" value="ABC/ECF_trnsptr_transmembrane"/>
</dbReference>
<keyword evidence="8" id="KW-1185">Reference proteome</keyword>
<name>F9Y3D1_KETVW</name>
<feature type="transmembrane region" description="Helical" evidence="6">
    <location>
        <begin position="65"/>
        <end position="83"/>
    </location>
</feature>
<keyword evidence="4 6" id="KW-1133">Transmembrane helix</keyword>
<evidence type="ECO:0000313" key="7">
    <source>
        <dbReference type="EMBL" id="AEM40372.1"/>
    </source>
</evidence>
<dbReference type="HOGENOM" id="CLU_056469_4_2_5"/>
<organism evidence="7 8">
    <name type="scientific">Ketogulonicigenium vulgare (strain WSH-001)</name>
    <dbReference type="NCBI Taxonomy" id="759362"/>
    <lineage>
        <taxon>Bacteria</taxon>
        <taxon>Pseudomonadati</taxon>
        <taxon>Pseudomonadota</taxon>
        <taxon>Alphaproteobacteria</taxon>
        <taxon>Rhodobacterales</taxon>
        <taxon>Roseobacteraceae</taxon>
        <taxon>Ketogulonicigenium</taxon>
    </lineage>
</organism>
<evidence type="ECO:0000256" key="1">
    <source>
        <dbReference type="ARBA" id="ARBA00004141"/>
    </source>
</evidence>
<keyword evidence="3 6" id="KW-0812">Transmembrane</keyword>
<dbReference type="OrthoDB" id="5868344at2"/>
<gene>
    <name evidence="7" type="ordered locus">KVU_0533</name>
</gene>
<keyword evidence="5 6" id="KW-0472">Membrane</keyword>
<evidence type="ECO:0000313" key="8">
    <source>
        <dbReference type="Proteomes" id="UP000000692"/>
    </source>
</evidence>